<dbReference type="SMART" id="SM00303">
    <property type="entry name" value="GPS"/>
    <property type="match status" value="1"/>
</dbReference>
<name>A0A8S4B9T2_9TELE</name>
<dbReference type="FunFam" id="1.20.1070.10:FF:000136">
    <property type="entry name" value="Adhesion G protein-coupled receptor E5"/>
    <property type="match status" value="1"/>
</dbReference>
<dbReference type="InterPro" id="IPR018097">
    <property type="entry name" value="EGF_Ca-bd_CS"/>
</dbReference>
<evidence type="ECO:0000313" key="21">
    <source>
        <dbReference type="EMBL" id="CAG5928904.1"/>
    </source>
</evidence>
<proteinExistence type="predicted"/>
<dbReference type="InterPro" id="IPR000152">
    <property type="entry name" value="EGF-type_Asp/Asn_hydroxyl_site"/>
</dbReference>
<keyword evidence="12" id="KW-0325">Glycoprotein</keyword>
<evidence type="ECO:0000256" key="2">
    <source>
        <dbReference type="ARBA" id="ARBA00022475"/>
    </source>
</evidence>
<evidence type="ECO:0000256" key="5">
    <source>
        <dbReference type="ARBA" id="ARBA00022729"/>
    </source>
</evidence>
<dbReference type="PRINTS" id="PR00249">
    <property type="entry name" value="GPCRSECRETIN"/>
</dbReference>
<dbReference type="SUPFAM" id="SSF81321">
    <property type="entry name" value="Family A G protein-coupled receptor-like"/>
    <property type="match status" value="1"/>
</dbReference>
<keyword evidence="10" id="KW-1015">Disulfide bond</keyword>
<keyword evidence="6" id="KW-0677">Repeat</keyword>
<dbReference type="Proteomes" id="UP000677803">
    <property type="component" value="Unassembled WGS sequence"/>
</dbReference>
<dbReference type="FunFam" id="2.10.25.10:FF:000038">
    <property type="entry name" value="Fibrillin 2"/>
    <property type="match status" value="3"/>
</dbReference>
<dbReference type="InterPro" id="IPR049883">
    <property type="entry name" value="NOTCH1_EGF-like"/>
</dbReference>
<feature type="domain" description="EGF-like" evidence="18">
    <location>
        <begin position="39"/>
        <end position="77"/>
    </location>
</feature>
<feature type="chain" id="PRO_5035889058" evidence="17">
    <location>
        <begin position="26"/>
        <end position="738"/>
    </location>
</feature>
<dbReference type="Gene3D" id="1.20.1070.10">
    <property type="entry name" value="Rhodopsin 7-helix transmembrane proteins"/>
    <property type="match status" value="1"/>
</dbReference>
<dbReference type="InterPro" id="IPR001881">
    <property type="entry name" value="EGF-like_Ca-bd_dom"/>
</dbReference>
<comment type="caution">
    <text evidence="21">The sequence shown here is derived from an EMBL/GenBank/DDBJ whole genome shotgun (WGS) entry which is preliminary data.</text>
</comment>
<dbReference type="PROSITE" id="PS01187">
    <property type="entry name" value="EGF_CA"/>
    <property type="match status" value="2"/>
</dbReference>
<evidence type="ECO:0000256" key="6">
    <source>
        <dbReference type="ARBA" id="ARBA00022737"/>
    </source>
</evidence>
<dbReference type="SUPFAM" id="SSF57196">
    <property type="entry name" value="EGF/Laminin"/>
    <property type="match status" value="1"/>
</dbReference>
<dbReference type="InterPro" id="IPR001740">
    <property type="entry name" value="GPCR_2_EMR1-like_rcpt"/>
</dbReference>
<dbReference type="Gene3D" id="2.10.25.10">
    <property type="entry name" value="Laminin"/>
    <property type="match status" value="3"/>
</dbReference>
<dbReference type="InterPro" id="IPR017981">
    <property type="entry name" value="GPCR_2-like_7TM"/>
</dbReference>
<evidence type="ECO:0000256" key="16">
    <source>
        <dbReference type="SAM" id="Phobius"/>
    </source>
</evidence>
<dbReference type="InterPro" id="IPR046338">
    <property type="entry name" value="GAIN_dom_sf"/>
</dbReference>
<dbReference type="PROSITE" id="PS50026">
    <property type="entry name" value="EGF_3"/>
    <property type="match status" value="3"/>
</dbReference>
<dbReference type="PROSITE" id="PS00010">
    <property type="entry name" value="ASX_HYDROXYL"/>
    <property type="match status" value="3"/>
</dbReference>
<reference evidence="21" key="1">
    <citation type="submission" date="2021-05" db="EMBL/GenBank/DDBJ databases">
        <authorList>
            <person name="Tigano A."/>
        </authorList>
    </citation>
    <scope>NUCLEOTIDE SEQUENCE</scope>
</reference>
<dbReference type="GO" id="GO:0005886">
    <property type="term" value="C:plasma membrane"/>
    <property type="evidence" value="ECO:0007669"/>
    <property type="project" value="UniProtKB-SubCell"/>
</dbReference>
<evidence type="ECO:0000256" key="14">
    <source>
        <dbReference type="PROSITE-ProRule" id="PRU00076"/>
    </source>
</evidence>
<evidence type="ECO:0000256" key="11">
    <source>
        <dbReference type="ARBA" id="ARBA00023170"/>
    </source>
</evidence>
<dbReference type="OrthoDB" id="1100386at2759"/>
<dbReference type="PROSITE" id="PS50221">
    <property type="entry name" value="GAIN_B"/>
    <property type="match status" value="1"/>
</dbReference>
<keyword evidence="4 16" id="KW-0812">Transmembrane</keyword>
<evidence type="ECO:0000256" key="13">
    <source>
        <dbReference type="ARBA" id="ARBA00023224"/>
    </source>
</evidence>
<evidence type="ECO:0000259" key="19">
    <source>
        <dbReference type="PROSITE" id="PS50221"/>
    </source>
</evidence>
<dbReference type="GO" id="GO:0004930">
    <property type="term" value="F:G protein-coupled receptor activity"/>
    <property type="evidence" value="ECO:0007669"/>
    <property type="project" value="UniProtKB-KW"/>
</dbReference>
<dbReference type="SUPFAM" id="SSF57184">
    <property type="entry name" value="Growth factor receptor domain"/>
    <property type="match status" value="1"/>
</dbReference>
<sequence length="738" mass="80966">MNTMSFGRKLLMLGFACIMWKCVSGCENGRSDNSEHCTDADECEDPVNVCGKHAECINTAGSFFCKCLNGFVHSKGMENFTVVDGQCVDVNECRQDKEICGQFSTCTNMIGNYSCTCNLGFVLTNSSDSNCVDIDECNVAESKNELICGQKGTCVNTPGSYWCKCAEGYTSYGIERTPCSELKCESFSGARRPAKSLGGLEGILAMMRNSCLALSNPSASGEGNAEGEALLEKLLTATDSILSPGPLDHSEGVSGLLGTVEKSILLIGPQLKRNTTRIESSETDAQIAVRRGKTLPTGPLHLSNENATLSTDWSTAAGTGPYPGFALAALLSYKNLEGSVNRSFEELKQDRNDSASFQIFSKVVSVVVSNPSTHSLKHHVNITFRHLQDMKESPELSYICAYWNEKGAWSTDGCHQQYSNATHTVCTCTHLSSFAVLMALYPMEPNFGLLVVTKIGLIISLLCLILSILTFKFCRSIQGTRNTIHLHLCICLFVADLIFLVGISQTKPEGGCRFVAAMLHFSFLGVFHWMLLEGVQLYRMVVLVFNATIRPLYLYVTGYGAPLAIVIISALIRPNGYGTEHHCWLSQSDGLIWSFFGPVCFIIVLNVFFFIITVWKLAQKFTSLNPDLSKLHKIKAFTVTAIAQMCVLGLMWVFGAFLFQSGLTAVEYIFTILNSLQGALVFFMHCLLSKQVREEYAHFLSCVCTPQKKRYSDFSSTNPSSSQSQGTRSGQHTGESQI</sequence>
<feature type="domain" description="G-protein coupled receptors family 2 profile 2" evidence="20">
    <location>
        <begin position="449"/>
        <end position="689"/>
    </location>
</feature>
<evidence type="ECO:0000256" key="7">
    <source>
        <dbReference type="ARBA" id="ARBA00022989"/>
    </source>
</evidence>
<dbReference type="Gene3D" id="2.60.220.50">
    <property type="match status" value="1"/>
</dbReference>
<feature type="transmembrane region" description="Helical" evidence="16">
    <location>
        <begin position="665"/>
        <end position="688"/>
    </location>
</feature>
<evidence type="ECO:0000256" key="12">
    <source>
        <dbReference type="ARBA" id="ARBA00023180"/>
    </source>
</evidence>
<keyword evidence="9 16" id="KW-0472">Membrane</keyword>
<dbReference type="GO" id="GO:0007166">
    <property type="term" value="P:cell surface receptor signaling pathway"/>
    <property type="evidence" value="ECO:0007669"/>
    <property type="project" value="InterPro"/>
</dbReference>
<protein>
    <submittedName>
        <fullName evidence="21">(Atlantic silverside) hypothetical protein</fullName>
    </submittedName>
</protein>
<feature type="transmembrane region" description="Helical" evidence="16">
    <location>
        <begin position="447"/>
        <end position="471"/>
    </location>
</feature>
<dbReference type="EMBL" id="CAJRST010013335">
    <property type="protein sequence ID" value="CAG5928904.1"/>
    <property type="molecule type" value="Genomic_DNA"/>
</dbReference>
<keyword evidence="11" id="KW-0675">Receptor</keyword>
<evidence type="ECO:0000256" key="8">
    <source>
        <dbReference type="ARBA" id="ARBA00023040"/>
    </source>
</evidence>
<dbReference type="GO" id="GO:0005509">
    <property type="term" value="F:calcium ion binding"/>
    <property type="evidence" value="ECO:0007669"/>
    <property type="project" value="InterPro"/>
</dbReference>
<dbReference type="PROSITE" id="PS50261">
    <property type="entry name" value="G_PROTEIN_RECEP_F2_4"/>
    <property type="match status" value="1"/>
</dbReference>
<comment type="subcellular location">
    <subcellularLocation>
        <location evidence="1">Cell membrane</location>
        <topology evidence="1">Multi-pass membrane protein</topology>
    </subcellularLocation>
</comment>
<keyword evidence="7 16" id="KW-1133">Transmembrane helix</keyword>
<feature type="domain" description="EGF-like" evidence="18">
    <location>
        <begin position="89"/>
        <end position="127"/>
    </location>
</feature>
<keyword evidence="8" id="KW-0297">G-protein coupled receptor</keyword>
<dbReference type="InterPro" id="IPR057244">
    <property type="entry name" value="GAIN_B"/>
</dbReference>
<dbReference type="GO" id="GO:0030855">
    <property type="term" value="P:epithelial cell differentiation"/>
    <property type="evidence" value="ECO:0007669"/>
    <property type="project" value="UniProtKB-ARBA"/>
</dbReference>
<evidence type="ECO:0000256" key="15">
    <source>
        <dbReference type="SAM" id="MobiDB-lite"/>
    </source>
</evidence>
<feature type="transmembrane region" description="Helical" evidence="16">
    <location>
        <begin position="552"/>
        <end position="572"/>
    </location>
</feature>
<dbReference type="InterPro" id="IPR000742">
    <property type="entry name" value="EGF"/>
</dbReference>
<dbReference type="SMART" id="SM00181">
    <property type="entry name" value="EGF"/>
    <property type="match status" value="3"/>
</dbReference>
<feature type="transmembrane region" description="Helical" evidence="16">
    <location>
        <begin position="514"/>
        <end position="532"/>
    </location>
</feature>
<feature type="transmembrane region" description="Helical" evidence="16">
    <location>
        <begin position="592"/>
        <end position="615"/>
    </location>
</feature>
<dbReference type="PRINTS" id="PR01128">
    <property type="entry name" value="EMR1HORMONER"/>
</dbReference>
<evidence type="ECO:0000256" key="4">
    <source>
        <dbReference type="ARBA" id="ARBA00022692"/>
    </source>
</evidence>
<keyword evidence="13" id="KW-0807">Transducer</keyword>
<gene>
    <name evidence="21" type="ORF">MMEN_LOCUS12546</name>
</gene>
<dbReference type="InterPro" id="IPR000203">
    <property type="entry name" value="GPS"/>
</dbReference>
<feature type="domain" description="EGF-like" evidence="18">
    <location>
        <begin position="133"/>
        <end position="175"/>
    </location>
</feature>
<evidence type="ECO:0000259" key="20">
    <source>
        <dbReference type="PROSITE" id="PS50261"/>
    </source>
</evidence>
<keyword evidence="5 17" id="KW-0732">Signal</keyword>
<dbReference type="SMART" id="SM00179">
    <property type="entry name" value="EGF_CA"/>
    <property type="match status" value="3"/>
</dbReference>
<dbReference type="Pfam" id="PF07645">
    <property type="entry name" value="EGF_CA"/>
    <property type="match status" value="3"/>
</dbReference>
<feature type="transmembrane region" description="Helical" evidence="16">
    <location>
        <begin position="483"/>
        <end position="502"/>
    </location>
</feature>
<accession>A0A8S4B9T2</accession>
<evidence type="ECO:0000256" key="10">
    <source>
        <dbReference type="ARBA" id="ARBA00023157"/>
    </source>
</evidence>
<dbReference type="InterPro" id="IPR000832">
    <property type="entry name" value="GPCR_2_secretin-like"/>
</dbReference>
<keyword evidence="2" id="KW-1003">Cell membrane</keyword>
<feature type="region of interest" description="Disordered" evidence="15">
    <location>
        <begin position="713"/>
        <end position="738"/>
    </location>
</feature>
<dbReference type="Pfam" id="PF00002">
    <property type="entry name" value="7tm_2"/>
    <property type="match status" value="1"/>
</dbReference>
<dbReference type="PANTHER" id="PTHR12011">
    <property type="entry name" value="ADHESION G-PROTEIN COUPLED RECEPTOR"/>
    <property type="match status" value="1"/>
</dbReference>
<evidence type="ECO:0000256" key="9">
    <source>
        <dbReference type="ARBA" id="ARBA00023136"/>
    </source>
</evidence>
<dbReference type="CDD" id="cd00054">
    <property type="entry name" value="EGF_CA"/>
    <property type="match status" value="3"/>
</dbReference>
<evidence type="ECO:0000256" key="1">
    <source>
        <dbReference type="ARBA" id="ARBA00004651"/>
    </source>
</evidence>
<evidence type="ECO:0000256" key="3">
    <source>
        <dbReference type="ARBA" id="ARBA00022536"/>
    </source>
</evidence>
<comment type="caution">
    <text evidence="14">Lacks conserved residue(s) required for the propagation of feature annotation.</text>
</comment>
<dbReference type="AlphaFoldDB" id="A0A8S4B9T2"/>
<feature type="domain" description="GAIN-B" evidence="19">
    <location>
        <begin position="298"/>
        <end position="444"/>
    </location>
</feature>
<evidence type="ECO:0000256" key="17">
    <source>
        <dbReference type="SAM" id="SignalP"/>
    </source>
</evidence>
<keyword evidence="3 14" id="KW-0245">EGF-like domain</keyword>
<organism evidence="21 22">
    <name type="scientific">Menidia menidia</name>
    <name type="common">Atlantic silverside</name>
    <dbReference type="NCBI Taxonomy" id="238744"/>
    <lineage>
        <taxon>Eukaryota</taxon>
        <taxon>Metazoa</taxon>
        <taxon>Chordata</taxon>
        <taxon>Craniata</taxon>
        <taxon>Vertebrata</taxon>
        <taxon>Euteleostomi</taxon>
        <taxon>Actinopterygii</taxon>
        <taxon>Neopterygii</taxon>
        <taxon>Teleostei</taxon>
        <taxon>Neoteleostei</taxon>
        <taxon>Acanthomorphata</taxon>
        <taxon>Ovalentaria</taxon>
        <taxon>Atherinomorphae</taxon>
        <taxon>Atheriniformes</taxon>
        <taxon>Atherinopsidae</taxon>
        <taxon>Menidiinae</taxon>
        <taxon>Menidia</taxon>
    </lineage>
</organism>
<evidence type="ECO:0000259" key="18">
    <source>
        <dbReference type="PROSITE" id="PS50026"/>
    </source>
</evidence>
<evidence type="ECO:0000313" key="22">
    <source>
        <dbReference type="Proteomes" id="UP000677803"/>
    </source>
</evidence>
<keyword evidence="22" id="KW-1185">Reference proteome</keyword>
<dbReference type="PANTHER" id="PTHR12011:SF433">
    <property type="entry name" value="ADHESION G PROTEIN-COUPLED RECEPTOR E1-LIKE-RELATED"/>
    <property type="match status" value="1"/>
</dbReference>
<dbReference type="GO" id="GO:0007189">
    <property type="term" value="P:adenylate cyclase-activating G protein-coupled receptor signaling pathway"/>
    <property type="evidence" value="ECO:0007669"/>
    <property type="project" value="TreeGrafter"/>
</dbReference>
<dbReference type="Pfam" id="PF01825">
    <property type="entry name" value="GPS"/>
    <property type="match status" value="1"/>
</dbReference>
<feature type="signal peptide" evidence="17">
    <location>
        <begin position="1"/>
        <end position="25"/>
    </location>
</feature>
<feature type="transmembrane region" description="Helical" evidence="16">
    <location>
        <begin position="636"/>
        <end position="659"/>
    </location>
</feature>
<dbReference type="InterPro" id="IPR009030">
    <property type="entry name" value="Growth_fac_rcpt_cys_sf"/>
</dbReference>